<keyword evidence="3" id="KW-1185">Reference proteome</keyword>
<evidence type="ECO:0000313" key="2">
    <source>
        <dbReference type="EMBL" id="MBF4766898.1"/>
    </source>
</evidence>
<dbReference type="EMBL" id="JADKPO010000003">
    <property type="protein sequence ID" value="MBF4766898.1"/>
    <property type="molecule type" value="Genomic_DNA"/>
</dbReference>
<protein>
    <submittedName>
        <fullName evidence="2">DUF222 domain-containing protein</fullName>
    </submittedName>
</protein>
<sequence>MDLGGLDGMSGGELLDHVDALARQQRQTEVAILRAARQHAIINDEHSIPGWQLRAPGGQRPRRFGGVGTPLVAEFSPAALGGRLGISTHAARELMADALDIAHRLPRLQARVEALQVKVSYARYIARRTRNLTREQADYVDERTVESADGRIPWTRFETLVEAAVKASDPAAAAEHERVEAKRQFAQATSSTEDGMRGFYVRANLGVIAKLDAAVAYFATALAHLGDARSEDDRRVTAVLVLANPVHALDLLQRYQQWLADQQPPASKPAVDLADLMPAVVLYVHTYAGADTTDIGRVEDHGPVTETWIREHLGPCARFTVQPVLDIEGQAPVDGYEIPDRHREAVHLMGPADTFPHSPNISRAQQIDHTIAYRKGKAAKGAGQSRIGNYAKMTVLHHRIKTFAGWQVKQPFPGIEVWQDPFGALYLVDHTGTRRLGRHRDDGEAA</sequence>
<name>A0A930VL73_9ACTN</name>
<reference evidence="2" key="1">
    <citation type="submission" date="2020-11" db="EMBL/GenBank/DDBJ databases">
        <title>Nocardioides cynanchi sp. nov., isolated from soil of rhizosphere of Cynanchum wilfordii.</title>
        <authorList>
            <person name="Lee J.-S."/>
            <person name="Suh M.K."/>
            <person name="Kim J.-S."/>
        </authorList>
    </citation>
    <scope>NUCLEOTIDE SEQUENCE</scope>
    <source>
        <strain evidence="2">KCTC 19276</strain>
    </source>
</reference>
<proteinExistence type="predicted"/>
<accession>A0A930VL73</accession>
<dbReference type="RefSeq" id="WP_194695041.1">
    <property type="nucleotide sequence ID" value="NZ_JADKPO010000003.1"/>
</dbReference>
<evidence type="ECO:0000259" key="1">
    <source>
        <dbReference type="Pfam" id="PF02720"/>
    </source>
</evidence>
<gene>
    <name evidence="2" type="ORF">ISU10_03835</name>
</gene>
<dbReference type="Pfam" id="PF02720">
    <property type="entry name" value="DUF222"/>
    <property type="match status" value="1"/>
</dbReference>
<dbReference type="AlphaFoldDB" id="A0A930VL73"/>
<feature type="domain" description="DUF222" evidence="1">
    <location>
        <begin position="78"/>
        <end position="243"/>
    </location>
</feature>
<evidence type="ECO:0000313" key="3">
    <source>
        <dbReference type="Proteomes" id="UP000660668"/>
    </source>
</evidence>
<dbReference type="Proteomes" id="UP000660668">
    <property type="component" value="Unassembled WGS sequence"/>
</dbReference>
<comment type="caution">
    <text evidence="2">The sequence shown here is derived from an EMBL/GenBank/DDBJ whole genome shotgun (WGS) entry which is preliminary data.</text>
</comment>
<dbReference type="InterPro" id="IPR003870">
    <property type="entry name" value="DUF222"/>
</dbReference>
<organism evidence="2 3">
    <name type="scientific">Nocardioides agariphilus</name>
    <dbReference type="NCBI Taxonomy" id="433664"/>
    <lineage>
        <taxon>Bacteria</taxon>
        <taxon>Bacillati</taxon>
        <taxon>Actinomycetota</taxon>
        <taxon>Actinomycetes</taxon>
        <taxon>Propionibacteriales</taxon>
        <taxon>Nocardioidaceae</taxon>
        <taxon>Nocardioides</taxon>
    </lineage>
</organism>